<evidence type="ECO:0000313" key="1">
    <source>
        <dbReference type="EMBL" id="MPM66809.1"/>
    </source>
</evidence>
<organism evidence="1">
    <name type="scientific">bioreactor metagenome</name>
    <dbReference type="NCBI Taxonomy" id="1076179"/>
    <lineage>
        <taxon>unclassified sequences</taxon>
        <taxon>metagenomes</taxon>
        <taxon>ecological metagenomes</taxon>
    </lineage>
</organism>
<dbReference type="EMBL" id="VSSQ01021310">
    <property type="protein sequence ID" value="MPM66809.1"/>
    <property type="molecule type" value="Genomic_DNA"/>
</dbReference>
<dbReference type="AlphaFoldDB" id="A0A645BMW2"/>
<reference evidence="1" key="1">
    <citation type="submission" date="2019-08" db="EMBL/GenBank/DDBJ databases">
        <authorList>
            <person name="Kucharzyk K."/>
            <person name="Murdoch R.W."/>
            <person name="Higgins S."/>
            <person name="Loffler F."/>
        </authorList>
    </citation>
    <scope>NUCLEOTIDE SEQUENCE</scope>
</reference>
<comment type="caution">
    <text evidence="1">The sequence shown here is derived from an EMBL/GenBank/DDBJ whole genome shotgun (WGS) entry which is preliminary data.</text>
</comment>
<name>A0A645BMW2_9ZZZZ</name>
<accession>A0A645BMW2</accession>
<sequence length="146" mass="16602">MIDIAQLYRALNFLPDFAAAHLSGNHQPQRVNEQAVVALLHPVRKLDLLLRENGVGFERAENGFQRDRGLLGGLHSIRRVIFEHADGESFARFVAGAERHEHMAACRKRESLWQKIRKEPVDVCVRNIDNDFTGLLHTVHLLDSCC</sequence>
<protein>
    <submittedName>
        <fullName evidence="1">Uncharacterized protein</fullName>
    </submittedName>
</protein>
<proteinExistence type="predicted"/>
<gene>
    <name evidence="1" type="ORF">SDC9_113721</name>
</gene>